<evidence type="ECO:0000313" key="1">
    <source>
        <dbReference type="EMBL" id="GFS04976.1"/>
    </source>
</evidence>
<name>A0AAV4I769_9GAST</name>
<dbReference type="AlphaFoldDB" id="A0AAV4I769"/>
<proteinExistence type="predicted"/>
<evidence type="ECO:0000313" key="2">
    <source>
        <dbReference type="Proteomes" id="UP000762676"/>
    </source>
</evidence>
<protein>
    <submittedName>
        <fullName evidence="1">Uncharacterized protein</fullName>
    </submittedName>
</protein>
<dbReference type="Proteomes" id="UP000762676">
    <property type="component" value="Unassembled WGS sequence"/>
</dbReference>
<reference evidence="1 2" key="1">
    <citation type="journal article" date="2021" name="Elife">
        <title>Chloroplast acquisition without the gene transfer in kleptoplastic sea slugs, Plakobranchus ocellatus.</title>
        <authorList>
            <person name="Maeda T."/>
            <person name="Takahashi S."/>
            <person name="Yoshida T."/>
            <person name="Shimamura S."/>
            <person name="Takaki Y."/>
            <person name="Nagai Y."/>
            <person name="Toyoda A."/>
            <person name="Suzuki Y."/>
            <person name="Arimoto A."/>
            <person name="Ishii H."/>
            <person name="Satoh N."/>
            <person name="Nishiyama T."/>
            <person name="Hasebe M."/>
            <person name="Maruyama T."/>
            <person name="Minagawa J."/>
            <person name="Obokata J."/>
            <person name="Shigenobu S."/>
        </authorList>
    </citation>
    <scope>NUCLEOTIDE SEQUENCE [LARGE SCALE GENOMIC DNA]</scope>
</reference>
<dbReference type="EMBL" id="BMAT01006041">
    <property type="protein sequence ID" value="GFS04976.1"/>
    <property type="molecule type" value="Genomic_DNA"/>
</dbReference>
<gene>
    <name evidence="1" type="ORF">ElyMa_002926300</name>
</gene>
<organism evidence="1 2">
    <name type="scientific">Elysia marginata</name>
    <dbReference type="NCBI Taxonomy" id="1093978"/>
    <lineage>
        <taxon>Eukaryota</taxon>
        <taxon>Metazoa</taxon>
        <taxon>Spiralia</taxon>
        <taxon>Lophotrochozoa</taxon>
        <taxon>Mollusca</taxon>
        <taxon>Gastropoda</taxon>
        <taxon>Heterobranchia</taxon>
        <taxon>Euthyneura</taxon>
        <taxon>Panpulmonata</taxon>
        <taxon>Sacoglossa</taxon>
        <taxon>Placobranchoidea</taxon>
        <taxon>Plakobranchidae</taxon>
        <taxon>Elysia</taxon>
    </lineage>
</organism>
<comment type="caution">
    <text evidence="1">The sequence shown here is derived from an EMBL/GenBank/DDBJ whole genome shotgun (WGS) entry which is preliminary data.</text>
</comment>
<keyword evidence="2" id="KW-1185">Reference proteome</keyword>
<sequence length="101" mass="12054">MISQKPERRPRTRKDTIVTFLNDHVPKRKWCERDIVRAHRIGGKHSSTNRPLIVRFMHHNDEFRVLGMRETLKKIDISVANDLAATQRCELRELKEKGKRR</sequence>
<accession>A0AAV4I769</accession>